<sequence>MIKHNPTRLHFANNSSVYVSGAFTKDMIELSSRSNPKPTARFRCLAEEKVLLTKLLYYLLQKPPTEQICRSPHYQSPEKAHLEVGTCIDTTSFHILPKRESRSSSPQISM</sequence>
<reference evidence="1 2" key="1">
    <citation type="submission" date="2024-04" db="EMBL/GenBank/DDBJ databases">
        <authorList>
            <person name="Fracassetti M."/>
        </authorList>
    </citation>
    <scope>NUCLEOTIDE SEQUENCE [LARGE SCALE GENOMIC DNA]</scope>
</reference>
<name>A0AAV2C6C5_9ROSI</name>
<dbReference type="EMBL" id="OZ034813">
    <property type="protein sequence ID" value="CAL1352113.1"/>
    <property type="molecule type" value="Genomic_DNA"/>
</dbReference>
<organism evidence="1 2">
    <name type="scientific">Linum trigynum</name>
    <dbReference type="NCBI Taxonomy" id="586398"/>
    <lineage>
        <taxon>Eukaryota</taxon>
        <taxon>Viridiplantae</taxon>
        <taxon>Streptophyta</taxon>
        <taxon>Embryophyta</taxon>
        <taxon>Tracheophyta</taxon>
        <taxon>Spermatophyta</taxon>
        <taxon>Magnoliopsida</taxon>
        <taxon>eudicotyledons</taxon>
        <taxon>Gunneridae</taxon>
        <taxon>Pentapetalae</taxon>
        <taxon>rosids</taxon>
        <taxon>fabids</taxon>
        <taxon>Malpighiales</taxon>
        <taxon>Linaceae</taxon>
        <taxon>Linum</taxon>
    </lineage>
</organism>
<dbReference type="AlphaFoldDB" id="A0AAV2C6C5"/>
<dbReference type="Proteomes" id="UP001497516">
    <property type="component" value="Chromosome 1"/>
</dbReference>
<gene>
    <name evidence="1" type="ORF">LTRI10_LOCUS103</name>
</gene>
<evidence type="ECO:0000313" key="2">
    <source>
        <dbReference type="Proteomes" id="UP001497516"/>
    </source>
</evidence>
<proteinExistence type="predicted"/>
<keyword evidence="2" id="KW-1185">Reference proteome</keyword>
<accession>A0AAV2C6C5</accession>
<protein>
    <submittedName>
        <fullName evidence="1">Uncharacterized protein</fullName>
    </submittedName>
</protein>
<evidence type="ECO:0000313" key="1">
    <source>
        <dbReference type="EMBL" id="CAL1352113.1"/>
    </source>
</evidence>